<protein>
    <recommendedName>
        <fullName evidence="3">DUF503 domain-containing protein</fullName>
    </recommendedName>
</protein>
<evidence type="ECO:0000313" key="1">
    <source>
        <dbReference type="EMBL" id="OAA31222.1"/>
    </source>
</evidence>
<dbReference type="EMBL" id="JFHK01000004">
    <property type="protein sequence ID" value="OAA31222.1"/>
    <property type="molecule type" value="Genomic_DNA"/>
</dbReference>
<comment type="caution">
    <text evidence="1">The sequence shown here is derived from an EMBL/GenBank/DDBJ whole genome shotgun (WGS) entry which is preliminary data.</text>
</comment>
<organism evidence="1 2">
    <name type="scientific">Kosmotoga arenicorallina S304</name>
    <dbReference type="NCBI Taxonomy" id="1453497"/>
    <lineage>
        <taxon>Bacteria</taxon>
        <taxon>Thermotogati</taxon>
        <taxon>Thermotogota</taxon>
        <taxon>Thermotogae</taxon>
        <taxon>Kosmotogales</taxon>
        <taxon>Kosmotogaceae</taxon>
        <taxon>Kosmotoga</taxon>
    </lineage>
</organism>
<dbReference type="SUPFAM" id="SSF103007">
    <property type="entry name" value="Hypothetical protein TT1725"/>
    <property type="match status" value="1"/>
</dbReference>
<dbReference type="RefSeq" id="WP_068346185.1">
    <property type="nucleotide sequence ID" value="NZ_JFHK01000004.1"/>
</dbReference>
<evidence type="ECO:0000313" key="2">
    <source>
        <dbReference type="Proteomes" id="UP000077339"/>
    </source>
</evidence>
<dbReference type="AlphaFoldDB" id="A0A176K2I6"/>
<dbReference type="PANTHER" id="PTHR36441">
    <property type="entry name" value="HYPOTHETICAL CYTOSOLIC PROTEIN"/>
    <property type="match status" value="1"/>
</dbReference>
<evidence type="ECO:0008006" key="3">
    <source>
        <dbReference type="Google" id="ProtNLM"/>
    </source>
</evidence>
<dbReference type="OrthoDB" id="9809023at2"/>
<keyword evidence="2" id="KW-1185">Reference proteome</keyword>
<dbReference type="Gene3D" id="3.30.70.1120">
    <property type="entry name" value="TT1725-like"/>
    <property type="match status" value="1"/>
</dbReference>
<dbReference type="Proteomes" id="UP000077339">
    <property type="component" value="Unassembled WGS sequence"/>
</dbReference>
<reference evidence="1 2" key="1">
    <citation type="submission" date="2014-02" db="EMBL/GenBank/DDBJ databases">
        <title>Kosmotoga genome sequencing.</title>
        <authorList>
            <person name="Pollo S.M."/>
            <person name="Charchuk R."/>
            <person name="Nesbo C.L."/>
        </authorList>
    </citation>
    <scope>NUCLEOTIDE SEQUENCE [LARGE SCALE GENOMIC DNA]</scope>
    <source>
        <strain evidence="1 2">S304</strain>
    </source>
</reference>
<name>A0A176K2I6_9BACT</name>
<sequence length="92" mass="10541">MHFGYKSYVIRLYGIKSLKEKRSISKRLQNDLRKSFNASVVESGKHDSKDWLEISVGMLANSLGELESLFQSVEKRVTGNGFDVTKIDTEIW</sequence>
<dbReference type="InterPro" id="IPR007546">
    <property type="entry name" value="DUF503"/>
</dbReference>
<accession>A0A176K2I6</accession>
<gene>
    <name evidence="1" type="ORF">AT15_06915</name>
</gene>
<proteinExistence type="predicted"/>
<dbReference type="STRING" id="1453497.AT15_06915"/>
<dbReference type="Pfam" id="PF04456">
    <property type="entry name" value="DUF503"/>
    <property type="match status" value="1"/>
</dbReference>
<dbReference type="PATRIC" id="fig|1453497.3.peg.1380"/>
<dbReference type="PANTHER" id="PTHR36441:SF1">
    <property type="entry name" value="DUF503 DOMAIN-CONTAINING PROTEIN"/>
    <property type="match status" value="1"/>
</dbReference>
<dbReference type="InterPro" id="IPR036746">
    <property type="entry name" value="TT1725-like_sf"/>
</dbReference>